<evidence type="ECO:0000256" key="1">
    <source>
        <dbReference type="PROSITE-ProRule" id="PRU00023"/>
    </source>
</evidence>
<dbReference type="SUPFAM" id="SSF48403">
    <property type="entry name" value="Ankyrin repeat"/>
    <property type="match status" value="1"/>
</dbReference>
<gene>
    <name evidence="3" type="ORF">N7537_006978</name>
</gene>
<dbReference type="Proteomes" id="UP001213799">
    <property type="component" value="Unassembled WGS sequence"/>
</dbReference>
<feature type="repeat" description="ANK" evidence="1">
    <location>
        <begin position="308"/>
        <end position="340"/>
    </location>
</feature>
<comment type="caution">
    <text evidence="3">The sequence shown here is derived from an EMBL/GenBank/DDBJ whole genome shotgun (WGS) entry which is preliminary data.</text>
</comment>
<evidence type="ECO:0000313" key="3">
    <source>
        <dbReference type="EMBL" id="KAJ5604022.1"/>
    </source>
</evidence>
<evidence type="ECO:0000259" key="2">
    <source>
        <dbReference type="Pfam" id="PF17107"/>
    </source>
</evidence>
<dbReference type="PROSITE" id="PS50297">
    <property type="entry name" value="ANK_REP_REGION"/>
    <property type="match status" value="1"/>
</dbReference>
<dbReference type="Gene3D" id="1.25.40.20">
    <property type="entry name" value="Ankyrin repeat-containing domain"/>
    <property type="match status" value="1"/>
</dbReference>
<name>A0AAD6E8G5_9EURO</name>
<dbReference type="EMBL" id="JAQJAE010000003">
    <property type="protein sequence ID" value="KAJ5604022.1"/>
    <property type="molecule type" value="Genomic_DNA"/>
</dbReference>
<dbReference type="InterPro" id="IPR036770">
    <property type="entry name" value="Ankyrin_rpt-contain_sf"/>
</dbReference>
<dbReference type="AlphaFoldDB" id="A0AAD6E8G5"/>
<dbReference type="Pfam" id="PF12796">
    <property type="entry name" value="Ank_2"/>
    <property type="match status" value="1"/>
</dbReference>
<reference evidence="3" key="2">
    <citation type="submission" date="2023-01" db="EMBL/GenBank/DDBJ databases">
        <authorList>
            <person name="Petersen C."/>
        </authorList>
    </citation>
    <scope>NUCLEOTIDE SEQUENCE</scope>
    <source>
        <strain evidence="3">IBT 12815</strain>
    </source>
</reference>
<proteinExistence type="predicted"/>
<protein>
    <recommendedName>
        <fullName evidence="2">NACHT-NTPase and P-loop NTPases N-terminal domain-containing protein</fullName>
    </recommendedName>
</protein>
<dbReference type="RefSeq" id="XP_056753820.1">
    <property type="nucleotide sequence ID" value="XM_056898035.1"/>
</dbReference>
<dbReference type="SMART" id="SM00248">
    <property type="entry name" value="ANK"/>
    <property type="match status" value="2"/>
</dbReference>
<keyword evidence="4" id="KW-1185">Reference proteome</keyword>
<evidence type="ECO:0000313" key="4">
    <source>
        <dbReference type="Proteomes" id="UP001213799"/>
    </source>
</evidence>
<dbReference type="PROSITE" id="PS50088">
    <property type="entry name" value="ANK_REPEAT"/>
    <property type="match status" value="1"/>
</dbReference>
<sequence>MASTTFGQSNFGLQVADTTTKTAKGILALKRMWNDVHEVPEYINSLLDRLTLVQSVLDDLETELSRDQQLFASNSAIKLSIRYCKNAKDKLDALVSDLGQRDTDKERSTRNRARVKVIFEKGVARRLEAELRDAMQLLGIAQQTYAIALARQQPALIAGQRASTAGLNIQGQSSHSTNLIPSIGMSSTSSKENKTEGWIAPNKEYPILPWTYSVFGSYSSKFSVVDSTATIPGEEVYRARIQLPAWLTRYVWDICARRASNGWTYNLRHWTVRPFDADVFDAASDGDLLAMIPLFNERKASLYDRDPRGWTLLHYAAFEGDLSTITYLVRSGLSMHETSADGYTPLYYLCRNNDEASDIASVYRFIKSNDDLSDAACALFLPRAEYYRKSTLHRFLWSVPSLWDLVKAESPLITLDSRFTSIIWEYVDAKILLDIFVREVSDAETVRRQLNGATVSSLHEFSKVYFHNVCRRSNAQHMRTKSSEWRRLARWLFKGLRARDLSRQGNEIWEATTPLFAGLMDARWPVPAERREVRQNKRQLESALVFWLEDLQAAGVNLGSYGWWERKMFDEGWALRNASWTVLACDGKGPRLKSIYGGPLPQDWKILWDWHEEVAWLSEPVVSVFFQWAESPPPVMPGSWQDDEEF</sequence>
<dbReference type="GeneID" id="81588277"/>
<accession>A0AAD6E8G5</accession>
<dbReference type="Pfam" id="PF17107">
    <property type="entry name" value="SesA"/>
    <property type="match status" value="1"/>
</dbReference>
<dbReference type="InterPro" id="IPR002110">
    <property type="entry name" value="Ankyrin_rpt"/>
</dbReference>
<keyword evidence="1" id="KW-0040">ANK repeat</keyword>
<dbReference type="InterPro" id="IPR031352">
    <property type="entry name" value="SesA"/>
</dbReference>
<reference evidence="3" key="1">
    <citation type="journal article" date="2023" name="IMA Fungus">
        <title>Comparative genomic study of the Penicillium genus elucidates a diverse pangenome and 15 lateral gene transfer events.</title>
        <authorList>
            <person name="Petersen C."/>
            <person name="Sorensen T."/>
            <person name="Nielsen M.R."/>
            <person name="Sondergaard T.E."/>
            <person name="Sorensen J.L."/>
            <person name="Fitzpatrick D.A."/>
            <person name="Frisvad J.C."/>
            <person name="Nielsen K.L."/>
        </authorList>
    </citation>
    <scope>NUCLEOTIDE SEQUENCE</scope>
    <source>
        <strain evidence="3">IBT 12815</strain>
    </source>
</reference>
<organism evidence="3 4">
    <name type="scientific">Penicillium hordei</name>
    <dbReference type="NCBI Taxonomy" id="40994"/>
    <lineage>
        <taxon>Eukaryota</taxon>
        <taxon>Fungi</taxon>
        <taxon>Dikarya</taxon>
        <taxon>Ascomycota</taxon>
        <taxon>Pezizomycotina</taxon>
        <taxon>Eurotiomycetes</taxon>
        <taxon>Eurotiomycetidae</taxon>
        <taxon>Eurotiales</taxon>
        <taxon>Aspergillaceae</taxon>
        <taxon>Penicillium</taxon>
    </lineage>
</organism>
<feature type="domain" description="NACHT-NTPase and P-loop NTPases N-terminal" evidence="2">
    <location>
        <begin position="22"/>
        <end position="137"/>
    </location>
</feature>